<reference evidence="2 3" key="1">
    <citation type="submission" date="2016-10" db="EMBL/GenBank/DDBJ databases">
        <authorList>
            <person name="de Groot N.N."/>
        </authorList>
    </citation>
    <scope>NUCLEOTIDE SEQUENCE [LARGE SCALE GENOMIC DNA]</scope>
    <source>
        <strain evidence="2 3">DSM 1283</strain>
    </source>
</reference>
<evidence type="ECO:0000256" key="1">
    <source>
        <dbReference type="SAM" id="SignalP"/>
    </source>
</evidence>
<keyword evidence="1" id="KW-0732">Signal</keyword>
<dbReference type="Proteomes" id="UP000198806">
    <property type="component" value="Unassembled WGS sequence"/>
</dbReference>
<keyword evidence="3" id="KW-1185">Reference proteome</keyword>
<protein>
    <submittedName>
        <fullName evidence="2">Extracellular solute-binding protein</fullName>
    </submittedName>
</protein>
<name>A0A1I5D0A1_9FIRM</name>
<dbReference type="AlphaFoldDB" id="A0A1I5D0A1"/>
<dbReference type="SUPFAM" id="SSF53850">
    <property type="entry name" value="Periplasmic binding protein-like II"/>
    <property type="match status" value="1"/>
</dbReference>
<dbReference type="InterPro" id="IPR006059">
    <property type="entry name" value="SBP"/>
</dbReference>
<dbReference type="InterPro" id="IPR050490">
    <property type="entry name" value="Bact_solute-bd_prot1"/>
</dbReference>
<feature type="signal peptide" evidence="1">
    <location>
        <begin position="1"/>
        <end position="22"/>
    </location>
</feature>
<dbReference type="EMBL" id="FOWD01000004">
    <property type="protein sequence ID" value="SFN92675.1"/>
    <property type="molecule type" value="Genomic_DNA"/>
</dbReference>
<organism evidence="2 3">
    <name type="scientific">Anaerocolumna aminovalerica</name>
    <dbReference type="NCBI Taxonomy" id="1527"/>
    <lineage>
        <taxon>Bacteria</taxon>
        <taxon>Bacillati</taxon>
        <taxon>Bacillota</taxon>
        <taxon>Clostridia</taxon>
        <taxon>Lachnospirales</taxon>
        <taxon>Lachnospiraceae</taxon>
        <taxon>Anaerocolumna</taxon>
    </lineage>
</organism>
<evidence type="ECO:0000313" key="3">
    <source>
        <dbReference type="Proteomes" id="UP000198806"/>
    </source>
</evidence>
<proteinExistence type="predicted"/>
<sequence length="529" mass="59962">MIKMKKLISVLCIGLLVISCTACGKSAKTGSNSVLMEAKDSENQFPNPENKVTFDMFVDCTWLPYDTMEDGIIEQLIEEQTGIKINIVKATDAEQLNLLIASDDLPDLVMTSSSSKLNKLSSDDRCWPLQELIDKYTPDFKIPEIEQKLNALSSENGKYYMLKNEFNTIEEIQNAKNIGPNFGQLIMREDIYKELGSPALQTKDDFFALMQMVKENYPDMVPLTINMRQYGGLAQLVGYDPVKPEDENGNYVCDISDPKYRELCKVINDLYRMGYVTEENFTFTSDEQTFQNIGTGKAFMVTHFAGNDEQNFTARVKEEVPGAKYVQVPLMKDWNYTMPVSGWSAMFITKNCKDPETAIKFLNWAKQKDNSIALSTGYKGIDWDYDESGNIILLERRQKSVDAGTKDADYKGDGFIFSADNYITISNGFYAVATPETRRIYDDAVKRANWSNALDLAYPKSGTDIRIKFDDISTLSSESFTKICTAKSDEEFNTLYDDMVKEAEKIGLQEVNEYLTTNYNKLCEDLGVK</sequence>
<dbReference type="PANTHER" id="PTHR43649">
    <property type="entry name" value="ARABINOSE-BINDING PROTEIN-RELATED"/>
    <property type="match status" value="1"/>
</dbReference>
<dbReference type="Gene3D" id="3.40.190.10">
    <property type="entry name" value="Periplasmic binding protein-like II"/>
    <property type="match status" value="2"/>
</dbReference>
<accession>A0A1I5D0A1</accession>
<dbReference type="OrthoDB" id="9787283at2"/>
<dbReference type="Pfam" id="PF01547">
    <property type="entry name" value="SBP_bac_1"/>
    <property type="match status" value="1"/>
</dbReference>
<dbReference type="PROSITE" id="PS51257">
    <property type="entry name" value="PROKAR_LIPOPROTEIN"/>
    <property type="match status" value="1"/>
</dbReference>
<dbReference type="RefSeq" id="WP_091684541.1">
    <property type="nucleotide sequence ID" value="NZ_BAABFM010000079.1"/>
</dbReference>
<evidence type="ECO:0000313" key="2">
    <source>
        <dbReference type="EMBL" id="SFN92675.1"/>
    </source>
</evidence>
<feature type="chain" id="PRO_5038464608" evidence="1">
    <location>
        <begin position="23"/>
        <end position="529"/>
    </location>
</feature>
<dbReference type="STRING" id="1527.SAMN04489757_104162"/>
<dbReference type="PANTHER" id="PTHR43649:SF12">
    <property type="entry name" value="DIACETYLCHITOBIOSE BINDING PROTEIN DASA"/>
    <property type="match status" value="1"/>
</dbReference>
<gene>
    <name evidence="2" type="ORF">SAMN04489757_104162</name>
</gene>